<dbReference type="RefSeq" id="WP_146352985.1">
    <property type="nucleotide sequence ID" value="NZ_VOBR01000009.1"/>
</dbReference>
<dbReference type="PROSITE" id="PS52009">
    <property type="entry name" value="GH84"/>
    <property type="match status" value="1"/>
</dbReference>
<feature type="signal peptide" evidence="4">
    <location>
        <begin position="1"/>
        <end position="22"/>
    </location>
</feature>
<dbReference type="PANTHER" id="PTHR13170">
    <property type="entry name" value="O-GLCNACASE"/>
    <property type="match status" value="1"/>
</dbReference>
<dbReference type="PANTHER" id="PTHR13170:SF16">
    <property type="entry name" value="PROTEIN O-GLCNACASE"/>
    <property type="match status" value="1"/>
</dbReference>
<dbReference type="InterPro" id="IPR017853">
    <property type="entry name" value="GH"/>
</dbReference>
<comment type="caution">
    <text evidence="6">The sequence shown here is derived from an EMBL/GenBank/DDBJ whole genome shotgun (WGS) entry which is preliminary data.</text>
</comment>
<dbReference type="InterPro" id="IPR015882">
    <property type="entry name" value="HEX_bac_N"/>
</dbReference>
<gene>
    <name evidence="6" type="ORF">FKR81_16875</name>
</gene>
<dbReference type="SUPFAM" id="SSF55545">
    <property type="entry name" value="beta-N-acetylhexosaminidase-like domain"/>
    <property type="match status" value="1"/>
</dbReference>
<name>A0A563EUL8_9PSEU</name>
<evidence type="ECO:0000313" key="7">
    <source>
        <dbReference type="Proteomes" id="UP000316639"/>
    </source>
</evidence>
<evidence type="ECO:0000256" key="3">
    <source>
        <dbReference type="PROSITE-ProRule" id="PRU01353"/>
    </source>
</evidence>
<evidence type="ECO:0000256" key="1">
    <source>
        <dbReference type="ARBA" id="ARBA00022801"/>
    </source>
</evidence>
<keyword evidence="2 3" id="KW-0326">Glycosidase</keyword>
<dbReference type="Gene3D" id="3.30.379.10">
    <property type="entry name" value="Chitobiase/beta-hexosaminidase domain 2-like"/>
    <property type="match status" value="1"/>
</dbReference>
<dbReference type="EMBL" id="VOBR01000009">
    <property type="protein sequence ID" value="TWP51282.1"/>
    <property type="molecule type" value="Genomic_DNA"/>
</dbReference>
<dbReference type="GO" id="GO:0005975">
    <property type="term" value="P:carbohydrate metabolic process"/>
    <property type="evidence" value="ECO:0007669"/>
    <property type="project" value="UniProtKB-ARBA"/>
</dbReference>
<keyword evidence="7" id="KW-1185">Reference proteome</keyword>
<keyword evidence="1 3" id="KW-0378">Hydrolase</keyword>
<dbReference type="OrthoDB" id="9760892at2"/>
<dbReference type="Gene3D" id="1.20.58.460">
    <property type="entry name" value="Hyaluronidase post-catalytic domain-like"/>
    <property type="match status" value="1"/>
</dbReference>
<dbReference type="GO" id="GO:1901135">
    <property type="term" value="P:carbohydrate derivative metabolic process"/>
    <property type="evidence" value="ECO:0007669"/>
    <property type="project" value="UniProtKB-ARBA"/>
</dbReference>
<dbReference type="InterPro" id="IPR051822">
    <property type="entry name" value="Glycosyl_Hydrolase_84"/>
</dbReference>
<dbReference type="SUPFAM" id="SSF51445">
    <property type="entry name" value="(Trans)glycosidases"/>
    <property type="match status" value="1"/>
</dbReference>
<proteinExistence type="inferred from homology"/>
<protein>
    <submittedName>
        <fullName evidence="6">Beta-N-acetylglucosaminidase</fullName>
    </submittedName>
</protein>
<evidence type="ECO:0000256" key="4">
    <source>
        <dbReference type="SAM" id="SignalP"/>
    </source>
</evidence>
<evidence type="ECO:0000313" key="6">
    <source>
        <dbReference type="EMBL" id="TWP51282.1"/>
    </source>
</evidence>
<keyword evidence="4" id="KW-0732">Signal</keyword>
<dbReference type="GO" id="GO:0015929">
    <property type="term" value="F:hexosaminidase activity"/>
    <property type="evidence" value="ECO:0007669"/>
    <property type="project" value="UniProtKB-ARBA"/>
</dbReference>
<feature type="active site" description="Proton donor" evidence="3">
    <location>
        <position position="277"/>
    </location>
</feature>
<feature type="chain" id="PRO_5039653782" evidence="4">
    <location>
        <begin position="23"/>
        <end position="588"/>
    </location>
</feature>
<accession>A0A563EUL8</accession>
<evidence type="ECO:0000259" key="5">
    <source>
        <dbReference type="PROSITE" id="PS52009"/>
    </source>
</evidence>
<feature type="domain" description="GH84" evidence="5">
    <location>
        <begin position="162"/>
        <end position="443"/>
    </location>
</feature>
<dbReference type="Pfam" id="PF02838">
    <property type="entry name" value="Glyco_hydro_20b"/>
    <property type="match status" value="1"/>
</dbReference>
<reference evidence="6 7" key="1">
    <citation type="submission" date="2019-07" db="EMBL/GenBank/DDBJ databases">
        <title>Lentzea xizangensis sp. nov., isolated from Qinghai-Tibetan Plateau Soils.</title>
        <authorList>
            <person name="Huang J."/>
        </authorList>
    </citation>
    <scope>NUCLEOTIDE SEQUENCE [LARGE SCALE GENOMIC DNA]</scope>
    <source>
        <strain evidence="6 7">FXJ1.1311</strain>
    </source>
</reference>
<dbReference type="Proteomes" id="UP000316639">
    <property type="component" value="Unassembled WGS sequence"/>
</dbReference>
<comment type="similarity">
    <text evidence="3">Belongs to the glycosyl hydrolase 84 family.</text>
</comment>
<sequence length="588" mass="62777">MRKIVLLAAVVVVAAATPDTFAGSGDVAAPRPTSEVTVWPTPREVERLGPDVSVPGEAVVEAGEQISQHTWQIALDALSQAGVLHQKIIRPGGPIDADAFLVRFRTDAAVPAEGYVVDVRDSGVSITSSDEAGAFHGAQTLLRLARPGAIPGVRITDHPSLPVRGIVEGFYGRPWTHAERLDQLRFAAAVKLNAYVYAPKDDPYHRARWADPYPSARLAELGQLADVAASVQIRFTYALAPGTTICYSDPAHLHALAAKIGLLHGAGVRSFALPLDDIEYARWNCPGDLAKYGPPGPAAAARAQTDLLNRVQRDVLAGLDGVAPLQTVPTEYSDVADSPYKKAFRENLDERVVLMWTGTAIVPAAITADEAAAAGAVWGRKPLVWDNYPVNDYPDAAGRLLLGPYTGRAAGMGVTGVLSNPMNQACASRGALFGLADFAWNDTAYDPDRALRAHASSLAGGDQRETEALLAFFDLNTRRSPVLARKISDFQIAWNSGDRHRAVAGLRAYAVTIADAPKLIRDECFAREARVWLDATERWGRALLAALDGLDGDRARFAESAKLVAEAGTAVKVGDGVLDRFLALTPGL</sequence>
<dbReference type="Gene3D" id="3.20.20.80">
    <property type="entry name" value="Glycosidases"/>
    <property type="match status" value="1"/>
</dbReference>
<dbReference type="AlphaFoldDB" id="A0A563EUL8"/>
<organism evidence="6 7">
    <name type="scientific">Lentzea tibetensis</name>
    <dbReference type="NCBI Taxonomy" id="2591470"/>
    <lineage>
        <taxon>Bacteria</taxon>
        <taxon>Bacillati</taxon>
        <taxon>Actinomycetota</taxon>
        <taxon>Actinomycetes</taxon>
        <taxon>Pseudonocardiales</taxon>
        <taxon>Pseudonocardiaceae</taxon>
        <taxon>Lentzea</taxon>
    </lineage>
</organism>
<evidence type="ECO:0000256" key="2">
    <source>
        <dbReference type="ARBA" id="ARBA00023295"/>
    </source>
</evidence>
<dbReference type="InterPro" id="IPR011496">
    <property type="entry name" value="O-GlcNAcase_cat"/>
</dbReference>
<dbReference type="Pfam" id="PF07555">
    <property type="entry name" value="NAGidase"/>
    <property type="match status" value="1"/>
</dbReference>
<dbReference type="InterPro" id="IPR029018">
    <property type="entry name" value="Hex-like_dom2"/>
</dbReference>